<dbReference type="InterPro" id="IPR005545">
    <property type="entry name" value="YCII"/>
</dbReference>
<evidence type="ECO:0000313" key="3">
    <source>
        <dbReference type="EMBL" id="SOD57581.1"/>
    </source>
</evidence>
<sequence length="100" mass="11342">MHYLLFYDYCADYLSRRTAFRSQHLKLAWEAQARGELLLGGAMDDPLDGALLVFCCPSPATVEAFVAEDPYVRHGLVERWRIRPWHTVVGTDACNPTLAD</sequence>
<reference evidence="3 4" key="1">
    <citation type="submission" date="2017-09" db="EMBL/GenBank/DDBJ databases">
        <authorList>
            <person name="Ehlers B."/>
            <person name="Leendertz F.H."/>
        </authorList>
    </citation>
    <scope>NUCLEOTIDE SEQUENCE [LARGE SCALE GENOMIC DNA]</scope>
    <source>
        <strain evidence="3 4">CGMCC 1.10978</strain>
    </source>
</reference>
<comment type="similarity">
    <text evidence="1">Belongs to the YciI family.</text>
</comment>
<evidence type="ECO:0000256" key="1">
    <source>
        <dbReference type="ARBA" id="ARBA00007689"/>
    </source>
</evidence>
<dbReference type="InterPro" id="IPR051807">
    <property type="entry name" value="Sec-metab_biosynth-assoc"/>
</dbReference>
<organism evidence="3 4">
    <name type="scientific">Pseudoxanthomonas wuyuanensis</name>
    <dbReference type="NCBI Taxonomy" id="1073196"/>
    <lineage>
        <taxon>Bacteria</taxon>
        <taxon>Pseudomonadati</taxon>
        <taxon>Pseudomonadota</taxon>
        <taxon>Gammaproteobacteria</taxon>
        <taxon>Lysobacterales</taxon>
        <taxon>Lysobacteraceae</taxon>
        <taxon>Pseudoxanthomonas</taxon>
    </lineage>
</organism>
<name>A0A286DG48_9GAMM</name>
<dbReference type="EMBL" id="OCND01000014">
    <property type="protein sequence ID" value="SOD57581.1"/>
    <property type="molecule type" value="Genomic_DNA"/>
</dbReference>
<dbReference type="OrthoDB" id="70894at2"/>
<keyword evidence="4" id="KW-1185">Reference proteome</keyword>
<dbReference type="NCBIfam" id="NF009508">
    <property type="entry name" value="PRK12866.1"/>
    <property type="match status" value="1"/>
</dbReference>
<dbReference type="Pfam" id="PF03795">
    <property type="entry name" value="YCII"/>
    <property type="match status" value="1"/>
</dbReference>
<protein>
    <recommendedName>
        <fullName evidence="2">YCII-related domain-containing protein</fullName>
    </recommendedName>
</protein>
<gene>
    <name evidence="3" type="ORF">SAMN06296416_11454</name>
</gene>
<dbReference type="RefSeq" id="WP_097123621.1">
    <property type="nucleotide sequence ID" value="NZ_OCND01000014.1"/>
</dbReference>
<proteinExistence type="inferred from homology"/>
<dbReference type="SUPFAM" id="SSF54909">
    <property type="entry name" value="Dimeric alpha+beta barrel"/>
    <property type="match status" value="1"/>
</dbReference>
<dbReference type="InterPro" id="IPR011008">
    <property type="entry name" value="Dimeric_a/b-barrel"/>
</dbReference>
<dbReference type="Gene3D" id="3.30.70.1060">
    <property type="entry name" value="Dimeric alpha+beta barrel"/>
    <property type="match status" value="1"/>
</dbReference>
<feature type="domain" description="YCII-related" evidence="2">
    <location>
        <begin position="1"/>
        <end position="85"/>
    </location>
</feature>
<dbReference type="AlphaFoldDB" id="A0A286DG48"/>
<dbReference type="PANTHER" id="PTHR33606">
    <property type="entry name" value="PROTEIN YCII"/>
    <property type="match status" value="1"/>
</dbReference>
<dbReference type="PANTHER" id="PTHR33606:SF3">
    <property type="entry name" value="PROTEIN YCII"/>
    <property type="match status" value="1"/>
</dbReference>
<evidence type="ECO:0000259" key="2">
    <source>
        <dbReference type="Pfam" id="PF03795"/>
    </source>
</evidence>
<accession>A0A286DG48</accession>
<dbReference type="Proteomes" id="UP000219374">
    <property type="component" value="Unassembled WGS sequence"/>
</dbReference>
<evidence type="ECO:0000313" key="4">
    <source>
        <dbReference type="Proteomes" id="UP000219374"/>
    </source>
</evidence>